<accession>A0ABU2DS27</accession>
<evidence type="ECO:0000256" key="1">
    <source>
        <dbReference type="SAM" id="MobiDB-lite"/>
    </source>
</evidence>
<protein>
    <submittedName>
        <fullName evidence="3">CGNR zinc finger domain-containing protein</fullName>
    </submittedName>
</protein>
<comment type="caution">
    <text evidence="3">The sequence shown here is derived from an EMBL/GenBank/DDBJ whole genome shotgun (WGS) entry which is preliminary data.</text>
</comment>
<feature type="compositionally biased region" description="Basic residues" evidence="1">
    <location>
        <begin position="268"/>
        <end position="279"/>
    </location>
</feature>
<feature type="compositionally biased region" description="Basic and acidic residues" evidence="1">
    <location>
        <begin position="224"/>
        <end position="239"/>
    </location>
</feature>
<dbReference type="Pfam" id="PF07336">
    <property type="entry name" value="ABATE"/>
    <property type="match status" value="1"/>
</dbReference>
<feature type="region of interest" description="Disordered" evidence="1">
    <location>
        <begin position="191"/>
        <end position="306"/>
    </location>
</feature>
<dbReference type="InterPro" id="IPR021005">
    <property type="entry name" value="Znf_CGNR"/>
</dbReference>
<dbReference type="EMBL" id="JAVKGR010000006">
    <property type="protein sequence ID" value="MDR8019309.1"/>
    <property type="molecule type" value="Genomic_DNA"/>
</dbReference>
<dbReference type="InterPro" id="IPR010852">
    <property type="entry name" value="ABATE"/>
</dbReference>
<name>A0ABU2DS27_9MICC</name>
<feature type="compositionally biased region" description="Basic and acidic residues" evidence="1">
    <location>
        <begin position="252"/>
        <end position="267"/>
    </location>
</feature>
<evidence type="ECO:0000313" key="4">
    <source>
        <dbReference type="Proteomes" id="UP001251870"/>
    </source>
</evidence>
<dbReference type="PANTHER" id="PTHR35525:SF3">
    <property type="entry name" value="BLL6575 PROTEIN"/>
    <property type="match status" value="1"/>
</dbReference>
<dbReference type="InterPro" id="IPR023286">
    <property type="entry name" value="ABATE_dom_sf"/>
</dbReference>
<dbReference type="Proteomes" id="UP001251870">
    <property type="component" value="Unassembled WGS sequence"/>
</dbReference>
<sequence>MFHPDLNRTLVVAADLINTAEGPRSGSESPEELITVESLRTFLTEREMPDWPVSRLDRAQLGRVLELREALRGIWAGSPLESAQDLSALNSLLEGVSLALTTASEEESGVRAEPVPVSRELADVMTAQIGYALSQLVILAESARLRTCRGEDCEAVIVDLTRNRSKLFCDFGNCANRAHVRAYRARQAAAREAARREDSAEKSGKKADKEKAGKTNAANDDASGEDRLAKPSAKDKAAQLDEPTSESAIAAKEFRSRMRDELMDSRAKQGKKKDKKKKKNKDDKGDKGTDKKGKKSKDKDKKKSKK</sequence>
<dbReference type="RefSeq" id="WP_310548296.1">
    <property type="nucleotide sequence ID" value="NZ_JAVKGR010000006.1"/>
</dbReference>
<evidence type="ECO:0000313" key="3">
    <source>
        <dbReference type="EMBL" id="MDR8019309.1"/>
    </source>
</evidence>
<keyword evidence="4" id="KW-1185">Reference proteome</keyword>
<dbReference type="PANTHER" id="PTHR35525">
    <property type="entry name" value="BLL6575 PROTEIN"/>
    <property type="match status" value="1"/>
</dbReference>
<dbReference type="SUPFAM" id="SSF160904">
    <property type="entry name" value="Jann2411-like"/>
    <property type="match status" value="1"/>
</dbReference>
<gene>
    <name evidence="3" type="ORF">RIL96_06985</name>
</gene>
<dbReference type="Pfam" id="PF11706">
    <property type="entry name" value="zf-CGNR"/>
    <property type="match status" value="1"/>
</dbReference>
<proteinExistence type="predicted"/>
<reference evidence="3 4" key="1">
    <citation type="submission" date="2023-09" db="EMBL/GenBank/DDBJ databases">
        <title>Description of three actinobacteria isolated from air of manufacturing shop in a pharmaceutical factory.</title>
        <authorList>
            <person name="Zhang D.-F."/>
        </authorList>
    </citation>
    <scope>NUCLEOTIDE SEQUENCE [LARGE SCALE GENOMIC DNA]</scope>
    <source>
        <strain evidence="3 4">LY-0111</strain>
    </source>
</reference>
<feature type="compositionally biased region" description="Basic and acidic residues" evidence="1">
    <location>
        <begin position="192"/>
        <end position="213"/>
    </location>
</feature>
<feature type="compositionally biased region" description="Basic and acidic residues" evidence="1">
    <location>
        <begin position="280"/>
        <end position="306"/>
    </location>
</feature>
<organism evidence="3 4">
    <name type="scientific">Nesterenkonia aerolata</name>
    <dbReference type="NCBI Taxonomy" id="3074079"/>
    <lineage>
        <taxon>Bacteria</taxon>
        <taxon>Bacillati</taxon>
        <taxon>Actinomycetota</taxon>
        <taxon>Actinomycetes</taxon>
        <taxon>Micrococcales</taxon>
        <taxon>Micrococcaceae</taxon>
        <taxon>Nesterenkonia</taxon>
    </lineage>
</organism>
<evidence type="ECO:0000259" key="2">
    <source>
        <dbReference type="Pfam" id="PF11706"/>
    </source>
</evidence>
<dbReference type="Gene3D" id="1.10.3300.10">
    <property type="entry name" value="Jann2411-like domain"/>
    <property type="match status" value="1"/>
</dbReference>
<feature type="domain" description="Zinc finger CGNR" evidence="2">
    <location>
        <begin position="144"/>
        <end position="187"/>
    </location>
</feature>